<dbReference type="CDD" id="cd00531">
    <property type="entry name" value="NTF2_like"/>
    <property type="match status" value="1"/>
</dbReference>
<dbReference type="EMBL" id="HE971709">
    <property type="protein sequence ID" value="CCK26879.1"/>
    <property type="molecule type" value="Genomic_DNA"/>
</dbReference>
<dbReference type="Pfam" id="PF13577">
    <property type="entry name" value="SnoaL_4"/>
    <property type="match status" value="1"/>
</dbReference>
<keyword evidence="3" id="KW-1185">Reference proteome</keyword>
<dbReference type="HOGENOM" id="CLU_144131_0_0_11"/>
<feature type="domain" description="SnoaL-like" evidence="1">
    <location>
        <begin position="19"/>
        <end position="143"/>
    </location>
</feature>
<dbReference type="PATRIC" id="fig|1214101.3.peg.2541"/>
<evidence type="ECO:0000259" key="1">
    <source>
        <dbReference type="Pfam" id="PF13577"/>
    </source>
</evidence>
<dbReference type="KEGG" id="sdv:BN159_2500"/>
<dbReference type="Gene3D" id="3.10.450.50">
    <property type="match status" value="1"/>
</dbReference>
<gene>
    <name evidence="2" type="ORF">BN159_2500</name>
</gene>
<dbReference type="InterPro" id="IPR032710">
    <property type="entry name" value="NTF2-like_dom_sf"/>
</dbReference>
<dbReference type="eggNOG" id="COG5517">
    <property type="taxonomic scope" value="Bacteria"/>
</dbReference>
<dbReference type="SUPFAM" id="SSF54427">
    <property type="entry name" value="NTF2-like"/>
    <property type="match status" value="1"/>
</dbReference>
<protein>
    <recommendedName>
        <fullName evidence="1">SnoaL-like domain-containing protein</fullName>
    </recommendedName>
</protein>
<dbReference type="InterPro" id="IPR037401">
    <property type="entry name" value="SnoaL-like"/>
</dbReference>
<reference evidence="2 3" key="1">
    <citation type="journal article" date="2012" name="J. Bacteriol.">
        <title>Genome sequence of the bacterium Streptomyces davawensis JCM 4913 and heterologous production of the unique antibiotic roseoflavin.</title>
        <authorList>
            <person name="Jankowitsch F."/>
            <person name="Schwarz J."/>
            <person name="Ruckert C."/>
            <person name="Gust B."/>
            <person name="Szczepanowski R."/>
            <person name="Blom J."/>
            <person name="Pelzer S."/>
            <person name="Kalinowski J."/>
            <person name="Mack M."/>
        </authorList>
    </citation>
    <scope>NUCLEOTIDE SEQUENCE [LARGE SCALE GENOMIC DNA]</scope>
    <source>
        <strain evidence="3">DSM 101723 / JCM 4913 / KCC S-0913 / 768</strain>
    </source>
</reference>
<organism evidence="2 3">
    <name type="scientific">Streptomyces davaonensis (strain DSM 101723 / JCM 4913 / KCC S-0913 / 768)</name>
    <dbReference type="NCBI Taxonomy" id="1214101"/>
    <lineage>
        <taxon>Bacteria</taxon>
        <taxon>Bacillati</taxon>
        <taxon>Actinomycetota</taxon>
        <taxon>Actinomycetes</taxon>
        <taxon>Kitasatosporales</taxon>
        <taxon>Streptomycetaceae</taxon>
        <taxon>Streptomyces</taxon>
    </lineage>
</organism>
<name>K4R2J3_STRDJ</name>
<dbReference type="Proteomes" id="UP000008043">
    <property type="component" value="Chromosome"/>
</dbReference>
<dbReference type="AlphaFoldDB" id="K4R2J3"/>
<accession>K4R2J3</accession>
<sequence>MHGETAPPPTGPFADPALYTEITQFYAWHMALMDEGEPDAWADAYTEDAVFEEPGRTNVLRGREAIRASITKRTAELAAAGTVMRHWMSNLAVTPQPDGTLRATYYSLAMRAPRGERPDIFAHVVCRDALVREGERWLIRHRHVGIDALEK</sequence>
<evidence type="ECO:0000313" key="2">
    <source>
        <dbReference type="EMBL" id="CCK26879.1"/>
    </source>
</evidence>
<dbReference type="STRING" id="1214101.BN159_2500"/>
<evidence type="ECO:0000313" key="3">
    <source>
        <dbReference type="Proteomes" id="UP000008043"/>
    </source>
</evidence>
<proteinExistence type="predicted"/>